<proteinExistence type="predicted"/>
<dbReference type="InterPro" id="IPR009387">
    <property type="entry name" value="HigB-2"/>
</dbReference>
<comment type="caution">
    <text evidence="1">The sequence shown here is derived from an EMBL/GenBank/DDBJ whole genome shotgun (WGS) entry which is preliminary data.</text>
</comment>
<protein>
    <submittedName>
        <fullName evidence="1">Transcriptional regulator</fullName>
    </submittedName>
</protein>
<evidence type="ECO:0000313" key="2">
    <source>
        <dbReference type="Proteomes" id="UP000217830"/>
    </source>
</evidence>
<dbReference type="RefSeq" id="WP_095667798.1">
    <property type="nucleotide sequence ID" value="NZ_NRSS01000001.1"/>
</dbReference>
<gene>
    <name evidence="1" type="ORF">CKQ80_12250</name>
</gene>
<dbReference type="Proteomes" id="UP000217830">
    <property type="component" value="Unassembled WGS sequence"/>
</dbReference>
<keyword evidence="2" id="KW-1185">Reference proteome</keyword>
<dbReference type="EMBL" id="NRST01000001">
    <property type="protein sequence ID" value="PAW56045.1"/>
    <property type="molecule type" value="Genomic_DNA"/>
</dbReference>
<reference evidence="1 2" key="1">
    <citation type="submission" date="2017-08" db="EMBL/GenBank/DDBJ databases">
        <title>Draft Genome Sequence of Pseudomonas moraviensis TYU6, isolated from Taxus cuspidata by using PacBio Single-Molecule Real-Time Technology.</title>
        <authorList>
            <person name="Baek K.-H."/>
            <person name="Mishra A.K."/>
        </authorList>
    </citation>
    <scope>NUCLEOTIDE SEQUENCE [LARGE SCALE GENOMIC DNA]</scope>
    <source>
        <strain evidence="1 2">TYU6</strain>
    </source>
</reference>
<organism evidence="1 2">
    <name type="scientific">Pseudomonas moraviensis</name>
    <dbReference type="NCBI Taxonomy" id="321662"/>
    <lineage>
        <taxon>Bacteria</taxon>
        <taxon>Pseudomonadati</taxon>
        <taxon>Pseudomonadota</taxon>
        <taxon>Gammaproteobacteria</taxon>
        <taxon>Pseudomonadales</taxon>
        <taxon>Pseudomonadaceae</taxon>
        <taxon>Pseudomonas</taxon>
    </lineage>
</organism>
<evidence type="ECO:0000313" key="1">
    <source>
        <dbReference type="EMBL" id="PAW56045.1"/>
    </source>
</evidence>
<dbReference type="AlphaFoldDB" id="A0A2A2PLE6"/>
<dbReference type="PIRSF" id="PIRSF039032">
    <property type="entry name" value="HigB-2"/>
    <property type="match status" value="1"/>
</dbReference>
<sequence length="105" mass="11895">MYTIIETEMFKRYAEAIWGDGERHEFINWLAANPLAGDVVPGSGGLRKVRWTRSGMGKRGGTRVIYYNTLSEGSIWLLIAYTKAKLDNLPVAFLKQLKEEISDGR</sequence>
<accession>A0A2A2PLE6</accession>
<name>A0A2A2PLE6_9PSED</name>